<keyword evidence="1" id="KW-1133">Transmembrane helix</keyword>
<gene>
    <name evidence="2" type="ORF">Pla144_08740</name>
</gene>
<accession>A0A5C6D061</accession>
<name>A0A5C6D061_9BACT</name>
<dbReference type="AlphaFoldDB" id="A0A5C6D061"/>
<dbReference type="OrthoDB" id="289304at2"/>
<dbReference type="RefSeq" id="WP_146448022.1">
    <property type="nucleotide sequence ID" value="NZ_SJPS01000001.1"/>
</dbReference>
<feature type="transmembrane region" description="Helical" evidence="1">
    <location>
        <begin position="12"/>
        <end position="36"/>
    </location>
</feature>
<reference evidence="2 3" key="1">
    <citation type="submission" date="2019-02" db="EMBL/GenBank/DDBJ databases">
        <title>Deep-cultivation of Planctomycetes and their phenomic and genomic characterization uncovers novel biology.</title>
        <authorList>
            <person name="Wiegand S."/>
            <person name="Jogler M."/>
            <person name="Boedeker C."/>
            <person name="Pinto D."/>
            <person name="Vollmers J."/>
            <person name="Rivas-Marin E."/>
            <person name="Kohn T."/>
            <person name="Peeters S.H."/>
            <person name="Heuer A."/>
            <person name="Rast P."/>
            <person name="Oberbeckmann S."/>
            <person name="Bunk B."/>
            <person name="Jeske O."/>
            <person name="Meyerdierks A."/>
            <person name="Storesund J.E."/>
            <person name="Kallscheuer N."/>
            <person name="Luecker S."/>
            <person name="Lage O.M."/>
            <person name="Pohl T."/>
            <person name="Merkel B.J."/>
            <person name="Hornburger P."/>
            <person name="Mueller R.-W."/>
            <person name="Bruemmer F."/>
            <person name="Labrenz M."/>
            <person name="Spormann A.M."/>
            <person name="Op Den Camp H."/>
            <person name="Overmann J."/>
            <person name="Amann R."/>
            <person name="Jetten M.S.M."/>
            <person name="Mascher T."/>
            <person name="Medema M.H."/>
            <person name="Devos D.P."/>
            <person name="Kaster A.-K."/>
            <person name="Ovreas L."/>
            <person name="Rohde M."/>
            <person name="Galperin M.Y."/>
            <person name="Jogler C."/>
        </authorList>
    </citation>
    <scope>NUCLEOTIDE SEQUENCE [LARGE SCALE GENOMIC DNA]</scope>
    <source>
        <strain evidence="2 3">Pla144</strain>
    </source>
</reference>
<sequence length="81" mass="8977">MEWLFERMIEAAAWVAFILGLVFLCEAVWMLVQWFINRAGEDSTSFLVNSGQAAAAFVASALALGALACIDRYVFDIDDPK</sequence>
<feature type="transmembrane region" description="Helical" evidence="1">
    <location>
        <begin position="56"/>
        <end position="75"/>
    </location>
</feature>
<protein>
    <submittedName>
        <fullName evidence="2">Uncharacterized protein</fullName>
    </submittedName>
</protein>
<dbReference type="Proteomes" id="UP000318437">
    <property type="component" value="Unassembled WGS sequence"/>
</dbReference>
<keyword evidence="3" id="KW-1185">Reference proteome</keyword>
<evidence type="ECO:0000313" key="2">
    <source>
        <dbReference type="EMBL" id="TWU30088.1"/>
    </source>
</evidence>
<comment type="caution">
    <text evidence="2">The sequence shown here is derived from an EMBL/GenBank/DDBJ whole genome shotgun (WGS) entry which is preliminary data.</text>
</comment>
<evidence type="ECO:0000313" key="3">
    <source>
        <dbReference type="Proteomes" id="UP000318437"/>
    </source>
</evidence>
<dbReference type="EMBL" id="SJPS01000001">
    <property type="protein sequence ID" value="TWU30088.1"/>
    <property type="molecule type" value="Genomic_DNA"/>
</dbReference>
<keyword evidence="1" id="KW-0812">Transmembrane</keyword>
<organism evidence="2 3">
    <name type="scientific">Bythopirellula polymerisocia</name>
    <dbReference type="NCBI Taxonomy" id="2528003"/>
    <lineage>
        <taxon>Bacteria</taxon>
        <taxon>Pseudomonadati</taxon>
        <taxon>Planctomycetota</taxon>
        <taxon>Planctomycetia</taxon>
        <taxon>Pirellulales</taxon>
        <taxon>Lacipirellulaceae</taxon>
        <taxon>Bythopirellula</taxon>
    </lineage>
</organism>
<proteinExistence type="predicted"/>
<keyword evidence="1" id="KW-0472">Membrane</keyword>
<evidence type="ECO:0000256" key="1">
    <source>
        <dbReference type="SAM" id="Phobius"/>
    </source>
</evidence>